<accession>A0A510JMD0</accession>
<gene>
    <name evidence="1" type="ORF">JCM16775_1644</name>
</gene>
<name>A0A510JMD0_9FUSO</name>
<dbReference type="Proteomes" id="UP000321892">
    <property type="component" value="Chromosome"/>
</dbReference>
<dbReference type="EMBL" id="AP019823">
    <property type="protein sequence ID" value="BBM38933.1"/>
    <property type="molecule type" value="Genomic_DNA"/>
</dbReference>
<dbReference type="OrthoDB" id="82054at2"/>
<proteinExistence type="predicted"/>
<dbReference type="RefSeq" id="WP_026746024.1">
    <property type="nucleotide sequence ID" value="NZ_AP019823.1"/>
</dbReference>
<keyword evidence="2" id="KW-1185">Reference proteome</keyword>
<dbReference type="PROSITE" id="PS51257">
    <property type="entry name" value="PROKAR_LIPOPROTEIN"/>
    <property type="match status" value="1"/>
</dbReference>
<evidence type="ECO:0000313" key="1">
    <source>
        <dbReference type="EMBL" id="BBM38933.1"/>
    </source>
</evidence>
<evidence type="ECO:0008006" key="3">
    <source>
        <dbReference type="Google" id="ProtNLM"/>
    </source>
</evidence>
<dbReference type="AlphaFoldDB" id="A0A510JMD0"/>
<dbReference type="KEGG" id="lhf:JCM16775_1644"/>
<reference evidence="1 2" key="1">
    <citation type="submission" date="2019-07" db="EMBL/GenBank/DDBJ databases">
        <title>Complete Genome Sequence of Leptotrichia hofstadii Strain JCM16775.</title>
        <authorList>
            <person name="Watanabe S."/>
            <person name="Cui L."/>
        </authorList>
    </citation>
    <scope>NUCLEOTIDE SEQUENCE [LARGE SCALE GENOMIC DNA]</scope>
    <source>
        <strain evidence="1 2">JCM16775</strain>
    </source>
</reference>
<organism evidence="1 2">
    <name type="scientific">Leptotrichia hofstadii</name>
    <dbReference type="NCBI Taxonomy" id="157688"/>
    <lineage>
        <taxon>Bacteria</taxon>
        <taxon>Fusobacteriati</taxon>
        <taxon>Fusobacteriota</taxon>
        <taxon>Fusobacteriia</taxon>
        <taxon>Fusobacteriales</taxon>
        <taxon>Leptotrichiaceae</taxon>
        <taxon>Leptotrichia</taxon>
    </lineage>
</organism>
<sequence>MFKKILLMIILAMSVVGCELLSPKEWSEYNKRRAERGVRCYERADGIYYCNDKYGNRVD</sequence>
<evidence type="ECO:0000313" key="2">
    <source>
        <dbReference type="Proteomes" id="UP000321892"/>
    </source>
</evidence>
<protein>
    <recommendedName>
        <fullName evidence="3">Lipoprotein</fullName>
    </recommendedName>
</protein>